<gene>
    <name evidence="5" type="ORF">PNOK_0031900</name>
</gene>
<keyword evidence="1" id="KW-0479">Metal-binding</keyword>
<dbReference type="SUPFAM" id="SSF57889">
    <property type="entry name" value="Cysteine-rich domain"/>
    <property type="match status" value="1"/>
</dbReference>
<comment type="caution">
    <text evidence="5">The sequence shown here is derived from an EMBL/GenBank/DDBJ whole genome shotgun (WGS) entry which is preliminary data.</text>
</comment>
<dbReference type="Proteomes" id="UP000217199">
    <property type="component" value="Unassembled WGS sequence"/>
</dbReference>
<keyword evidence="2" id="KW-0862">Zinc</keyword>
<dbReference type="InterPro" id="IPR002219">
    <property type="entry name" value="PKC_DAG/PE"/>
</dbReference>
<evidence type="ECO:0000313" key="5">
    <source>
        <dbReference type="EMBL" id="PAV23251.1"/>
    </source>
</evidence>
<proteinExistence type="predicted"/>
<dbReference type="SMART" id="SM00109">
    <property type="entry name" value="C1"/>
    <property type="match status" value="2"/>
</dbReference>
<dbReference type="GO" id="GO:0046872">
    <property type="term" value="F:metal ion binding"/>
    <property type="evidence" value="ECO:0007669"/>
    <property type="project" value="UniProtKB-KW"/>
</dbReference>
<evidence type="ECO:0000256" key="1">
    <source>
        <dbReference type="ARBA" id="ARBA00022723"/>
    </source>
</evidence>
<feature type="region of interest" description="Disordered" evidence="3">
    <location>
        <begin position="18"/>
        <end position="44"/>
    </location>
</feature>
<dbReference type="CDD" id="cd00029">
    <property type="entry name" value="C1"/>
    <property type="match status" value="1"/>
</dbReference>
<evidence type="ECO:0000256" key="3">
    <source>
        <dbReference type="SAM" id="MobiDB-lite"/>
    </source>
</evidence>
<accession>A0A286UUJ8</accession>
<protein>
    <recommendedName>
        <fullName evidence="4">Phorbol-ester/DAG-type domain-containing protein</fullName>
    </recommendedName>
</protein>
<dbReference type="InParanoid" id="A0A286UUJ8"/>
<sequence>MYRNGLFHIAKSGERSRCLDSENKTSSNATKLTNFTSDSSNKPDKARLETRKLLSHILNELSSRPRPPPVWDSFGSNFKNQKSHSHLFSSFNGKEGPFPFRANSLISSDSDSEDERQISFSPDITFELLNRLRDVLSVAKLKLWSNIFNEGSVYDDANSETTERPAFRFRRNGFQSRSRSNSPGRSNSKKSGTNLLTQCIATLGSIILEDCRFQMRSIRLTQPPNALQALTLDIAQLLIYMHRSNSKILYEIGTTMIPAFSTFPQNMHRRLLVFFEDSLLRLMLQNLRDTQGSLFTPSHDSPYGEESEAKQESPVVAIQVDEAEDDDLDVNNYITQAKGWKQWVPPKSGFQGLFSTYAPAQSLEIYYLAAVIGPLLAAILDGVNFKSQDIALSHRLEAFFTFLADYKADTPLNLLEIVAYHSSRSRLWAISLLQTFWPMSFGHISVGKPFPLLTHSETLRALYNKEKYRRMSHAHFHQFLPWFFSPEPSSIVFEGSAMHDCHLCTKQIIEFGLLCPFCMCAVHSNCYDAPEGSYLSHYPTANDEGKQRVAVHRFSYVRTSNPGAEPESLSHKQHTFGLVNLFTLTLCSVCRLPLWGNIAQGLRCHSCNQFVHASCLREDLVGDLPGCHIEPDSDWITISWKDLRKSFLSFYKEIVFKEGILKKCTFEELSVYWSILWTQLQILKFGIASGSIIVARDRQSSVDVQGGVNNFELHTLEKLYHDRLFSPTERLPMAPMLENLLKQAGHNTRSIPLMYDWPVLTYLTSVIKSPPDQEEDMTNEFLNVVSVLREDELPIDLSQYPLTVASVAHLRDALGKNFSLFQTPAACLLISHLRHIGFFESTNLPHGYFCNLGDPGNKLCVFGLPLGLDLSSDVETLIAAIESCLEDLDISLNESGFLLLVRNLWPSDMLSDYALTRLTRAVLTWVLLEDDNLVVILREYVAKNRNLPGVPTASESRCWPNSTLPRQASSGSINNGNDYVACRKVLLMKYAARWLFALHSQDAVRYGNLIYNTISDMAEEQDRTYSEQQGDQKELAYIRADKVLKYIMKICQHSIVFSVVDDLFIKWLTEFPGTRPTANYLATLPRLFNREAEGSARWTTVDLTVLSYETNGSPLLFDPWRVVTDIASQNYEGLKRILNWLCVFASSGVDIPVSTFLKISLLALEMNASFEDQSKLADAAFMSIWIRSLGRQGLYQLISDLHDRNVAFIIEKLSDPNEKGSIHRFVRLTLSSFLLLLGCDRTLLERSGLIISNDTEGLVSRRKVAKRASQLLDYPIEDMDIFDFLVQYVEEGTDEMRCMIAKFLSCLISDGSLINTQELESIILKNSYSLSRCIWRLYDMQAPEISDIRATLLLRLLIVDTRSFDDILSQYLDGDGQWENSLSAVTILFQIILDVTKPSFNLEGGQWRSSVTEIFIRFFSCLWTSEKEEVRLATECWAQSLQPTHFQAITSCFDEYLTRVPISERIKLVSFLLQLRSHFPSWKVLSWGVIIDMLMDDDYAQRKGGDASAMSPHLSFYGISSRDSDDEVDFIDDPDVATLQSALLLLSMQMIADGITIDIFSYLKIKLQLAISFRLSDPRLVPSPSGHSFHVQFGDLVDLNPSSLSCVHGLMMLLDSSRSYELAPSAMSTAGADDDQACPVLVGSVVLDIFLRLLGNMLDNCSKIPSAQTKLMLQTFIISLYKHDIESSPLRHLREPVRSSVMRVSNLLLEDIGYEQKQLVLAAMQAYRKRWLNYASFRDLLLHQLSNLIKFIASSKLANDDILASQAKSLIEDILTVHIGLFYHMGKKPLPDDSFTVLRSIISKNARETNAHISLPDAIFRETLHGVVLGQNDPNRKTVLENMKKFVEVVYHQGYSPDTLSYAGDSFIHILRNASEFSDDEFNPDVLFFTAATLIQYNKGHMREFLPHIETALRISLIRFVVSKKSLLRLLQVTSTLYRRAGSEINIVLMTIADVLSEGFRGKSRVVSSTMKAMAEALFPSEATYMYATEDVLSRLASDAFFYLQNSSATDVQFITGFHAYRAASMLVLRAAKNDPDYLSRHLNEYAVERNGRHSWTVRAWNSLVLEALETSKPAICNAIMKYLPGFSMAYHISLRSYSQAMGIPIDLTVSDINQAFVAIKLWLLLARKCSTDNSFEEPEAVVVTTTDKNINTSEYRNSIMVWNELWASFERLATLCEVDNDVDEVTPLATLVWSSVADILLFLRLMRSPLALDSTSHANFLNRLKNLGKGDSLAHKITRTLNSISDPPPEIPTETLLAQINQELMAMEKYHALETRHDIGRTIPDRSRRDLRL</sequence>
<evidence type="ECO:0000313" key="6">
    <source>
        <dbReference type="Proteomes" id="UP000217199"/>
    </source>
</evidence>
<dbReference type="PROSITE" id="PS50081">
    <property type="entry name" value="ZF_DAG_PE_2"/>
    <property type="match status" value="1"/>
</dbReference>
<evidence type="ECO:0000256" key="2">
    <source>
        <dbReference type="ARBA" id="ARBA00022833"/>
    </source>
</evidence>
<dbReference type="STRING" id="2282107.A0A286UUJ8"/>
<feature type="compositionally biased region" description="Low complexity" evidence="3">
    <location>
        <begin position="176"/>
        <end position="191"/>
    </location>
</feature>
<organism evidence="5 6">
    <name type="scientific">Pyrrhoderma noxium</name>
    <dbReference type="NCBI Taxonomy" id="2282107"/>
    <lineage>
        <taxon>Eukaryota</taxon>
        <taxon>Fungi</taxon>
        <taxon>Dikarya</taxon>
        <taxon>Basidiomycota</taxon>
        <taxon>Agaricomycotina</taxon>
        <taxon>Agaricomycetes</taxon>
        <taxon>Hymenochaetales</taxon>
        <taxon>Hymenochaetaceae</taxon>
        <taxon>Pyrrhoderma</taxon>
    </lineage>
</organism>
<name>A0A286UUJ8_9AGAM</name>
<dbReference type="Pfam" id="PF00130">
    <property type="entry name" value="C1_1"/>
    <property type="match status" value="1"/>
</dbReference>
<keyword evidence="6" id="KW-1185">Reference proteome</keyword>
<dbReference type="OrthoDB" id="6270916at2759"/>
<dbReference type="Gene3D" id="3.30.60.20">
    <property type="match status" value="1"/>
</dbReference>
<feature type="region of interest" description="Disordered" evidence="3">
    <location>
        <begin position="172"/>
        <end position="191"/>
    </location>
</feature>
<feature type="compositionally biased region" description="Polar residues" evidence="3">
    <location>
        <begin position="24"/>
        <end position="40"/>
    </location>
</feature>
<feature type="domain" description="Phorbol-ester/DAG-type" evidence="4">
    <location>
        <begin position="573"/>
        <end position="627"/>
    </location>
</feature>
<dbReference type="InterPro" id="IPR046349">
    <property type="entry name" value="C1-like_sf"/>
</dbReference>
<dbReference type="EMBL" id="NBII01000001">
    <property type="protein sequence ID" value="PAV23251.1"/>
    <property type="molecule type" value="Genomic_DNA"/>
</dbReference>
<reference evidence="5 6" key="1">
    <citation type="journal article" date="2017" name="Mol. Ecol.">
        <title>Comparative and population genomic landscape of Phellinus noxius: A hypervariable fungus causing root rot in trees.</title>
        <authorList>
            <person name="Chung C.L."/>
            <person name="Lee T.J."/>
            <person name="Akiba M."/>
            <person name="Lee H.H."/>
            <person name="Kuo T.H."/>
            <person name="Liu D."/>
            <person name="Ke H.M."/>
            <person name="Yokoi T."/>
            <person name="Roa M.B."/>
            <person name="Lu M.J."/>
            <person name="Chang Y.Y."/>
            <person name="Ann P.J."/>
            <person name="Tsai J.N."/>
            <person name="Chen C.Y."/>
            <person name="Tzean S.S."/>
            <person name="Ota Y."/>
            <person name="Hattori T."/>
            <person name="Sahashi N."/>
            <person name="Liou R.F."/>
            <person name="Kikuchi T."/>
            <person name="Tsai I.J."/>
        </authorList>
    </citation>
    <scope>NUCLEOTIDE SEQUENCE [LARGE SCALE GENOMIC DNA]</scope>
    <source>
        <strain evidence="5 6">FFPRI411160</strain>
    </source>
</reference>
<evidence type="ECO:0000259" key="4">
    <source>
        <dbReference type="PROSITE" id="PS50081"/>
    </source>
</evidence>